<sequence length="328" mass="38223">MTFSKFTNLSSVVLLVSCVFWSSCGDKQSELEKEISAIPIEMTIARFDEEFNKADISELNQVKKKYPYFFNENLPDEFWIEKKKDTLFVELNEEVEKKFADLGDLPKQLEDFFKHVKYYYPQESSKKKVITLISEVDVTAKAIYADSLALIALDTYLGEKHRFYGGFPEYLRGTFESTQILPDLAESFVLQKMPGNKDRTFLAGIIQHGKALYAKKLLLPSIDDAYIMGYTPEQIKWCQVNEQYMWRYFIDNNLLYDTDPKLVSRFITPAPFSKYYLDIDSDSPGKTGAWLGWQIVKTYMQNNNVTLQDLFNTEAKEIFEKSKYKPKK</sequence>
<accession>A0A164A5T7</accession>
<reference evidence="1 2" key="1">
    <citation type="submission" date="2016-01" db="EMBL/GenBank/DDBJ databases">
        <title>Whole genome sequencing of Myroides marinus L41.</title>
        <authorList>
            <person name="Hong K.W."/>
        </authorList>
    </citation>
    <scope>NUCLEOTIDE SEQUENCE [LARGE SCALE GENOMIC DNA]</scope>
    <source>
        <strain evidence="1 2">L41</strain>
    </source>
</reference>
<gene>
    <name evidence="1" type="ORF">AV926_05550</name>
</gene>
<keyword evidence="2" id="KW-1185">Reference proteome</keyword>
<evidence type="ECO:0000313" key="1">
    <source>
        <dbReference type="EMBL" id="KZE83010.1"/>
    </source>
</evidence>
<dbReference type="OrthoDB" id="976022at2"/>
<name>A0A164A5T7_9FLAO</name>
<protein>
    <submittedName>
        <fullName evidence="1">Gliding motility lipoprotein GldB</fullName>
    </submittedName>
</protein>
<dbReference type="AlphaFoldDB" id="A0A164A5T7"/>
<dbReference type="NCBIfam" id="TIGR03514">
    <property type="entry name" value="GldB_lipo"/>
    <property type="match status" value="1"/>
</dbReference>
<comment type="caution">
    <text evidence="1">The sequence shown here is derived from an EMBL/GenBank/DDBJ whole genome shotgun (WGS) entry which is preliminary data.</text>
</comment>
<dbReference type="RefSeq" id="WP_038985053.1">
    <property type="nucleotide sequence ID" value="NZ_JWJO01000009.1"/>
</dbReference>
<dbReference type="Proteomes" id="UP000076630">
    <property type="component" value="Unassembled WGS sequence"/>
</dbReference>
<dbReference type="Pfam" id="PF25594">
    <property type="entry name" value="GldB_lipo"/>
    <property type="match status" value="1"/>
</dbReference>
<proteinExistence type="predicted"/>
<organism evidence="1 2">
    <name type="scientific">Myroides marinus</name>
    <dbReference type="NCBI Taxonomy" id="703342"/>
    <lineage>
        <taxon>Bacteria</taxon>
        <taxon>Pseudomonadati</taxon>
        <taxon>Bacteroidota</taxon>
        <taxon>Flavobacteriia</taxon>
        <taxon>Flavobacteriales</taxon>
        <taxon>Flavobacteriaceae</taxon>
        <taxon>Myroides</taxon>
    </lineage>
</organism>
<dbReference type="EMBL" id="LQNU01000041">
    <property type="protein sequence ID" value="KZE83010.1"/>
    <property type="molecule type" value="Genomic_DNA"/>
</dbReference>
<keyword evidence="1" id="KW-0449">Lipoprotein</keyword>
<dbReference type="InterPro" id="IPR019853">
    <property type="entry name" value="GldB-like"/>
</dbReference>
<evidence type="ECO:0000313" key="2">
    <source>
        <dbReference type="Proteomes" id="UP000076630"/>
    </source>
</evidence>
<dbReference type="PROSITE" id="PS51257">
    <property type="entry name" value="PROKAR_LIPOPROTEIN"/>
    <property type="match status" value="1"/>
</dbReference>